<dbReference type="PRINTS" id="PR00726">
    <property type="entry name" value="LEXASERPTASE"/>
</dbReference>
<comment type="catalytic activity">
    <reaction evidence="13">
        <text>Hydrolysis of Ala-|-Gly bond in repressor LexA.</text>
        <dbReference type="EC" id="3.4.21.88"/>
    </reaction>
</comment>
<keyword evidence="6 13" id="KW-0378">Hydrolase</keyword>
<dbReference type="InterPro" id="IPR039418">
    <property type="entry name" value="LexA-like"/>
</dbReference>
<dbReference type="InterPro" id="IPR006199">
    <property type="entry name" value="LexA_DNA-bd_dom"/>
</dbReference>
<dbReference type="Gene3D" id="2.10.109.10">
    <property type="entry name" value="Umud Fragment, subunit A"/>
    <property type="match status" value="1"/>
</dbReference>
<evidence type="ECO:0000256" key="6">
    <source>
        <dbReference type="ARBA" id="ARBA00022801"/>
    </source>
</evidence>
<keyword evidence="5 13" id="KW-0227">DNA damage</keyword>
<evidence type="ECO:0000313" key="18">
    <source>
        <dbReference type="EMBL" id="TGU72900.1"/>
    </source>
</evidence>
<evidence type="ECO:0000256" key="4">
    <source>
        <dbReference type="ARBA" id="ARBA00022705"/>
    </source>
</evidence>
<keyword evidence="8 13" id="KW-0805">Transcription regulation</keyword>
<evidence type="ECO:0000256" key="5">
    <source>
        <dbReference type="ARBA" id="ARBA00022763"/>
    </source>
</evidence>
<evidence type="ECO:0000256" key="8">
    <source>
        <dbReference type="ARBA" id="ARBA00023015"/>
    </source>
</evidence>
<feature type="site" description="Cleavage; by autolysis" evidence="13">
    <location>
        <begin position="85"/>
        <end position="86"/>
    </location>
</feature>
<comment type="caution">
    <text evidence="18">The sequence shown here is derived from an EMBL/GenBank/DDBJ whole genome shotgun (WGS) entry which is preliminary data.</text>
</comment>
<dbReference type="GO" id="GO:0006508">
    <property type="term" value="P:proteolysis"/>
    <property type="evidence" value="ECO:0007669"/>
    <property type="project" value="InterPro"/>
</dbReference>
<dbReference type="PANTHER" id="PTHR33516">
    <property type="entry name" value="LEXA REPRESSOR"/>
    <property type="match status" value="1"/>
</dbReference>
<dbReference type="FunFam" id="2.10.109.10:FF:000001">
    <property type="entry name" value="LexA repressor"/>
    <property type="match status" value="1"/>
</dbReference>
<feature type="domain" description="Peptidase S24/S26A/S26B/S26C" evidence="15">
    <location>
        <begin position="78"/>
        <end position="194"/>
    </location>
</feature>
<evidence type="ECO:0000256" key="7">
    <source>
        <dbReference type="ARBA" id="ARBA00022813"/>
    </source>
</evidence>
<evidence type="ECO:0000256" key="1">
    <source>
        <dbReference type="ARBA" id="ARBA00007484"/>
    </source>
</evidence>
<dbReference type="EMBL" id="SRSC01000002">
    <property type="protein sequence ID" value="TGU72900.1"/>
    <property type="molecule type" value="Genomic_DNA"/>
</dbReference>
<dbReference type="CDD" id="cd06529">
    <property type="entry name" value="S24_LexA-like"/>
    <property type="match status" value="1"/>
</dbReference>
<evidence type="ECO:0000259" key="15">
    <source>
        <dbReference type="Pfam" id="PF00717"/>
    </source>
</evidence>
<reference evidence="18 19" key="1">
    <citation type="submission" date="2019-04" db="EMBL/GenBank/DDBJ databases">
        <title>Geobacter oryzae sp. nov., ferric-reducing bacteria isolated from paddy soil.</title>
        <authorList>
            <person name="Xu Z."/>
            <person name="Masuda Y."/>
            <person name="Itoh H."/>
            <person name="Senoo K."/>
        </authorList>
    </citation>
    <scope>NUCLEOTIDE SEQUENCE [LARGE SCALE GENOMIC DNA]</scope>
    <source>
        <strain evidence="18 19">Red111</strain>
    </source>
</reference>
<sequence>MEELTARQKEVLEIVSRHIEEYGYPPTLREIGAKLGVSGTLGVLKHLDALERKGYLRRQEGSTRGITLSQQGQGVPLPIVGQVRAGTLHPAIEDIEGHFTIDRSQMDKGGTFFLRVKGDSMIHAHIVEGDLALVRPQPDAHNKDIVVAMVGGEATLKRFYREADRIRLQPENPNYDPIIVHEGDGEVSIVGKVVGIYRQME</sequence>
<evidence type="ECO:0000256" key="14">
    <source>
        <dbReference type="RuleBase" id="RU003991"/>
    </source>
</evidence>
<dbReference type="Proteomes" id="UP000306416">
    <property type="component" value="Unassembled WGS sequence"/>
</dbReference>
<evidence type="ECO:0000313" key="17">
    <source>
        <dbReference type="EMBL" id="TGU70480.1"/>
    </source>
</evidence>
<protein>
    <recommendedName>
        <fullName evidence="13">LexA repressor</fullName>
        <ecNumber evidence="13">3.4.21.88</ecNumber>
    </recommendedName>
</protein>
<organism evidence="18 19">
    <name type="scientific">Geomonas terrae</name>
    <dbReference type="NCBI Taxonomy" id="2562681"/>
    <lineage>
        <taxon>Bacteria</taxon>
        <taxon>Pseudomonadati</taxon>
        <taxon>Thermodesulfobacteriota</taxon>
        <taxon>Desulfuromonadia</taxon>
        <taxon>Geobacterales</taxon>
        <taxon>Geobacteraceae</taxon>
        <taxon>Geomonas</taxon>
    </lineage>
</organism>
<dbReference type="Pfam" id="PF00717">
    <property type="entry name" value="Peptidase_S24"/>
    <property type="match status" value="1"/>
</dbReference>
<dbReference type="GO" id="GO:0009432">
    <property type="term" value="P:SOS response"/>
    <property type="evidence" value="ECO:0007669"/>
    <property type="project" value="UniProtKB-UniRule"/>
</dbReference>
<evidence type="ECO:0000256" key="3">
    <source>
        <dbReference type="ARBA" id="ARBA00022491"/>
    </source>
</evidence>
<evidence type="ECO:0000256" key="2">
    <source>
        <dbReference type="ARBA" id="ARBA00011738"/>
    </source>
</evidence>
<dbReference type="InterPro" id="IPR036286">
    <property type="entry name" value="LexA/Signal_pep-like_sf"/>
</dbReference>
<proteinExistence type="inferred from homology"/>
<comment type="subunit">
    <text evidence="2 13">Homodimer.</text>
</comment>
<dbReference type="PANTHER" id="PTHR33516:SF2">
    <property type="entry name" value="LEXA REPRESSOR-RELATED"/>
    <property type="match status" value="1"/>
</dbReference>
<dbReference type="InterPro" id="IPR036388">
    <property type="entry name" value="WH-like_DNA-bd_sf"/>
</dbReference>
<dbReference type="InterPro" id="IPR006197">
    <property type="entry name" value="Peptidase_S24_LexA"/>
</dbReference>
<dbReference type="FunFam" id="1.10.10.10:FF:000009">
    <property type="entry name" value="LexA repressor"/>
    <property type="match status" value="1"/>
</dbReference>
<feature type="active site" description="For autocatalytic cleavage activity" evidence="13">
    <location>
        <position position="120"/>
    </location>
</feature>
<dbReference type="GO" id="GO:0045892">
    <property type="term" value="P:negative regulation of DNA-templated transcription"/>
    <property type="evidence" value="ECO:0007669"/>
    <property type="project" value="UniProtKB-UniRule"/>
</dbReference>
<evidence type="ECO:0000256" key="9">
    <source>
        <dbReference type="ARBA" id="ARBA00023125"/>
    </source>
</evidence>
<dbReference type="Gene3D" id="1.10.10.10">
    <property type="entry name" value="Winged helix-like DNA-binding domain superfamily/Winged helix DNA-binding domain"/>
    <property type="match status" value="1"/>
</dbReference>
<comment type="similarity">
    <text evidence="1 13 14">Belongs to the peptidase S24 family.</text>
</comment>
<dbReference type="GO" id="GO:0004252">
    <property type="term" value="F:serine-type endopeptidase activity"/>
    <property type="evidence" value="ECO:0007669"/>
    <property type="project" value="UniProtKB-UniRule"/>
</dbReference>
<evidence type="ECO:0000256" key="12">
    <source>
        <dbReference type="ARBA" id="ARBA00023236"/>
    </source>
</evidence>
<feature type="active site" description="For autocatalytic cleavage activity" evidence="13">
    <location>
        <position position="157"/>
    </location>
</feature>
<comment type="function">
    <text evidence="13">Represses a number of genes involved in the response to DNA damage (SOS response), including recA and lexA. In the presence of single-stranded DNA, RecA interacts with LexA causing an autocatalytic cleavage which disrupts the DNA-binding part of LexA, leading to derepression of the SOS regulon and eventually DNA repair.</text>
</comment>
<dbReference type="InterPro" id="IPR036390">
    <property type="entry name" value="WH_DNA-bd_sf"/>
</dbReference>
<dbReference type="EMBL" id="SRSC01000004">
    <property type="protein sequence ID" value="TGU70480.1"/>
    <property type="molecule type" value="Genomic_DNA"/>
</dbReference>
<name>A0A4S1CIB2_9BACT</name>
<feature type="DNA-binding region" description="H-T-H motif" evidence="13">
    <location>
        <begin position="28"/>
        <end position="48"/>
    </location>
</feature>
<feature type="domain" description="LexA repressor DNA-binding" evidence="16">
    <location>
        <begin position="1"/>
        <end position="65"/>
    </location>
</feature>
<evidence type="ECO:0000313" key="19">
    <source>
        <dbReference type="Proteomes" id="UP000306416"/>
    </source>
</evidence>
<keyword evidence="3 13" id="KW-0678">Repressor</keyword>
<dbReference type="HAMAP" id="MF_00015">
    <property type="entry name" value="LexA"/>
    <property type="match status" value="1"/>
</dbReference>
<keyword evidence="9 13" id="KW-0238">DNA-binding</keyword>
<dbReference type="Pfam" id="PF01726">
    <property type="entry name" value="LexA_DNA_bind"/>
    <property type="match status" value="1"/>
</dbReference>
<evidence type="ECO:0000256" key="10">
    <source>
        <dbReference type="ARBA" id="ARBA00023163"/>
    </source>
</evidence>
<dbReference type="EC" id="3.4.21.88" evidence="13"/>
<evidence type="ECO:0000259" key="16">
    <source>
        <dbReference type="Pfam" id="PF01726"/>
    </source>
</evidence>
<dbReference type="SUPFAM" id="SSF51306">
    <property type="entry name" value="LexA/Signal peptidase"/>
    <property type="match status" value="1"/>
</dbReference>
<dbReference type="GO" id="GO:0006281">
    <property type="term" value="P:DNA repair"/>
    <property type="evidence" value="ECO:0007669"/>
    <property type="project" value="UniProtKB-UniRule"/>
</dbReference>
<dbReference type="InterPro" id="IPR015927">
    <property type="entry name" value="Peptidase_S24_S26A/B/C"/>
</dbReference>
<accession>A0A4S1CIB2</accession>
<keyword evidence="7 13" id="KW-0068">Autocatalytic cleavage</keyword>
<dbReference type="GO" id="GO:0006260">
    <property type="term" value="P:DNA replication"/>
    <property type="evidence" value="ECO:0007669"/>
    <property type="project" value="UniProtKB-UniRule"/>
</dbReference>
<dbReference type="InterPro" id="IPR006200">
    <property type="entry name" value="LexA"/>
</dbReference>
<keyword evidence="19" id="KW-1185">Reference proteome</keyword>
<keyword evidence="4 13" id="KW-0235">DNA replication</keyword>
<evidence type="ECO:0000256" key="13">
    <source>
        <dbReference type="HAMAP-Rule" id="MF_00015"/>
    </source>
</evidence>
<dbReference type="SUPFAM" id="SSF46785">
    <property type="entry name" value="Winged helix' DNA-binding domain"/>
    <property type="match status" value="1"/>
</dbReference>
<dbReference type="NCBIfam" id="TIGR00498">
    <property type="entry name" value="lexA"/>
    <property type="match status" value="1"/>
</dbReference>
<evidence type="ECO:0000256" key="11">
    <source>
        <dbReference type="ARBA" id="ARBA00023204"/>
    </source>
</evidence>
<gene>
    <name evidence="13 18" type="primary">lexA</name>
    <name evidence="18" type="ORF">E4633_11480</name>
    <name evidence="17" type="ORF">E4633_15870</name>
</gene>
<dbReference type="InterPro" id="IPR050077">
    <property type="entry name" value="LexA_repressor"/>
</dbReference>
<dbReference type="GO" id="GO:0003677">
    <property type="term" value="F:DNA binding"/>
    <property type="evidence" value="ECO:0007669"/>
    <property type="project" value="UniProtKB-UniRule"/>
</dbReference>
<keyword evidence="12 13" id="KW-0742">SOS response</keyword>
<dbReference type="AlphaFoldDB" id="A0A4S1CIB2"/>
<keyword evidence="10 13" id="KW-0804">Transcription</keyword>
<dbReference type="RefSeq" id="WP_135870367.1">
    <property type="nucleotide sequence ID" value="NZ_SRSC01000002.1"/>
</dbReference>
<keyword evidence="11 13" id="KW-0234">DNA repair</keyword>